<proteinExistence type="predicted"/>
<keyword evidence="1" id="KW-1133">Transmembrane helix</keyword>
<evidence type="ECO:0000256" key="1">
    <source>
        <dbReference type="SAM" id="Phobius"/>
    </source>
</evidence>
<sequence length="139" mass="15970">MKGKIKKFQSKIAITIIILISFIFAYSVINSFSEDHLKRYIPHYTVDIILAIISAIIFLYMFIREETNILNNSLSFFMFFLLNLATMVLLHRNFTSSVKYLDATGFGGNVIYGSLAIVAFILCIISLIKSIFIIYNKYN</sequence>
<keyword evidence="1" id="KW-0812">Transmembrane</keyword>
<evidence type="ECO:0000313" key="2">
    <source>
        <dbReference type="EMBL" id="MSU01474.1"/>
    </source>
</evidence>
<accession>A0A6N7XY22</accession>
<feature type="transmembrane region" description="Helical" evidence="1">
    <location>
        <begin position="69"/>
        <end position="90"/>
    </location>
</feature>
<gene>
    <name evidence="2" type="ORF">FYJ83_08355</name>
</gene>
<dbReference type="EMBL" id="VUNQ01000015">
    <property type="protein sequence ID" value="MSU01474.1"/>
    <property type="molecule type" value="Genomic_DNA"/>
</dbReference>
<name>A0A6N7XY22_9FIRM</name>
<reference evidence="2 3" key="1">
    <citation type="submission" date="2019-09" db="EMBL/GenBank/DDBJ databases">
        <title>In-depth cultivation of the pig gut microbiome towards novel bacterial diversity and tailored functional studies.</title>
        <authorList>
            <person name="Wylensek D."/>
            <person name="Hitch T.C.A."/>
            <person name="Clavel T."/>
        </authorList>
    </citation>
    <scope>NUCLEOTIDE SEQUENCE [LARGE SCALE GENOMIC DNA]</scope>
    <source>
        <strain evidence="2 3">WCA3-693-APC-4?</strain>
    </source>
</reference>
<evidence type="ECO:0000313" key="3">
    <source>
        <dbReference type="Proteomes" id="UP000469523"/>
    </source>
</evidence>
<dbReference type="RefSeq" id="WP_154439887.1">
    <property type="nucleotide sequence ID" value="NZ_JAHLPJ010000001.1"/>
</dbReference>
<keyword evidence="1" id="KW-0472">Membrane</keyword>
<comment type="caution">
    <text evidence="2">The sequence shown here is derived from an EMBL/GenBank/DDBJ whole genome shotgun (WGS) entry which is preliminary data.</text>
</comment>
<organism evidence="2 3">
    <name type="scientific">Tissierella pigra</name>
    <dbReference type="NCBI Taxonomy" id="2607614"/>
    <lineage>
        <taxon>Bacteria</taxon>
        <taxon>Bacillati</taxon>
        <taxon>Bacillota</taxon>
        <taxon>Tissierellia</taxon>
        <taxon>Tissierellales</taxon>
        <taxon>Tissierellaceae</taxon>
        <taxon>Tissierella</taxon>
    </lineage>
</organism>
<dbReference type="AlphaFoldDB" id="A0A6N7XY22"/>
<feature type="transmembrane region" description="Helical" evidence="1">
    <location>
        <begin position="41"/>
        <end position="62"/>
    </location>
</feature>
<feature type="transmembrane region" description="Helical" evidence="1">
    <location>
        <begin position="12"/>
        <end position="29"/>
    </location>
</feature>
<dbReference type="Proteomes" id="UP000469523">
    <property type="component" value="Unassembled WGS sequence"/>
</dbReference>
<keyword evidence="3" id="KW-1185">Reference proteome</keyword>
<feature type="transmembrane region" description="Helical" evidence="1">
    <location>
        <begin position="110"/>
        <end position="135"/>
    </location>
</feature>
<protein>
    <submittedName>
        <fullName evidence="2">Uncharacterized protein</fullName>
    </submittedName>
</protein>